<dbReference type="Pfam" id="PF07717">
    <property type="entry name" value="OB_NTP_bind"/>
    <property type="match status" value="1"/>
</dbReference>
<dbReference type="Pfam" id="PF00270">
    <property type="entry name" value="DEAD"/>
    <property type="match status" value="1"/>
</dbReference>
<dbReference type="SMART" id="SM00847">
    <property type="entry name" value="HA2"/>
    <property type="match status" value="1"/>
</dbReference>
<dbReference type="InterPro" id="IPR027417">
    <property type="entry name" value="P-loop_NTPase"/>
</dbReference>
<dbReference type="GO" id="GO:0071013">
    <property type="term" value="C:catalytic step 2 spliceosome"/>
    <property type="evidence" value="ECO:0007669"/>
    <property type="project" value="TreeGrafter"/>
</dbReference>
<reference evidence="5 10" key="1">
    <citation type="submission" date="2016-02" db="EMBL/GenBank/DDBJ databases">
        <authorList>
            <consortium name="Pathogen Informatics"/>
        </authorList>
    </citation>
    <scope>NUCLEOTIDE SEQUENCE [LARGE SCALE GENOMIC DNA]</scope>
    <source>
        <strain evidence="5 10">K173</strain>
        <strain evidence="6 14">NK65 ny</strain>
        <strain evidence="7 13">NK65e</strain>
        <strain evidence="9 11">SP11 Antwerpcl1</strain>
        <strain evidence="8 12">SP11 RLL</strain>
    </source>
</reference>
<dbReference type="EMBL" id="LT608255">
    <property type="protein sequence ID" value="SCO60336.1"/>
    <property type="molecule type" value="Genomic_DNA"/>
</dbReference>
<dbReference type="InterPro" id="IPR048333">
    <property type="entry name" value="HA2_WH"/>
</dbReference>
<evidence type="ECO:0000313" key="13">
    <source>
        <dbReference type="Proteomes" id="UP000220214"/>
    </source>
</evidence>
<dbReference type="EMBL" id="LT160027">
    <property type="protein sequence ID" value="CXI24532.1"/>
    <property type="molecule type" value="Genomic_DNA"/>
</dbReference>
<dbReference type="OMA" id="CTILQIH"/>
<dbReference type="CDD" id="cd18791">
    <property type="entry name" value="SF2_C_RHA"/>
    <property type="match status" value="1"/>
</dbReference>
<dbReference type="PROSITE" id="PS51192">
    <property type="entry name" value="HELICASE_ATP_BIND_1"/>
    <property type="match status" value="1"/>
</dbReference>
<dbReference type="Gene3D" id="1.20.120.1080">
    <property type="match status" value="1"/>
</dbReference>
<dbReference type="Proteomes" id="UP000220214">
    <property type="component" value="Chromosome 7"/>
</dbReference>
<dbReference type="SMART" id="SM00487">
    <property type="entry name" value="DEXDc"/>
    <property type="match status" value="1"/>
</dbReference>
<evidence type="ECO:0000313" key="12">
    <source>
        <dbReference type="Proteomes" id="UP000219974"/>
    </source>
</evidence>
<dbReference type="Pfam" id="PF00271">
    <property type="entry name" value="Helicase_C"/>
    <property type="match status" value="1"/>
</dbReference>
<dbReference type="PROSITE" id="PS51194">
    <property type="entry name" value="HELICASE_CTER"/>
    <property type="match status" value="1"/>
</dbReference>
<dbReference type="PANTHER" id="PTHR18934">
    <property type="entry name" value="ATP-DEPENDENT RNA HELICASE"/>
    <property type="match status" value="1"/>
</dbReference>
<dbReference type="Gene3D" id="3.40.50.300">
    <property type="entry name" value="P-loop containing nucleotide triphosphate hydrolases"/>
    <property type="match status" value="2"/>
</dbReference>
<dbReference type="GO" id="GO:0005524">
    <property type="term" value="F:ATP binding"/>
    <property type="evidence" value="ECO:0007669"/>
    <property type="project" value="UniProtKB-KW"/>
</dbReference>
<evidence type="ECO:0000313" key="7">
    <source>
        <dbReference type="EMBL" id="SCN23912.1"/>
    </source>
</evidence>
<accession>A0A0Y9VNC3</accession>
<evidence type="ECO:0000313" key="5">
    <source>
        <dbReference type="EMBL" id="CXI24532.1"/>
    </source>
</evidence>
<keyword evidence="5" id="KW-0378">Hydrolase</keyword>
<protein>
    <submittedName>
        <fullName evidence="5">ATP-dependent RNA helicase prh1, putative</fullName>
    </submittedName>
</protein>
<dbReference type="EMBL" id="LT614633">
    <property type="protein sequence ID" value="SCN23912.1"/>
    <property type="molecule type" value="Genomic_DNA"/>
</dbReference>
<feature type="domain" description="Helicase ATP-binding" evidence="3">
    <location>
        <begin position="14"/>
        <end position="192"/>
    </location>
</feature>
<dbReference type="Pfam" id="PF04408">
    <property type="entry name" value="WHD_HA2"/>
    <property type="match status" value="1"/>
</dbReference>
<dbReference type="AlphaFoldDB" id="A0A0Y9VNC3"/>
<dbReference type="Proteomes" id="UP000069549">
    <property type="component" value="Chromosome 7"/>
</dbReference>
<dbReference type="OrthoDB" id="10253254at2759"/>
<keyword evidence="1" id="KW-0547">Nucleotide-binding</keyword>
<dbReference type="GO" id="GO:0003723">
    <property type="term" value="F:RNA binding"/>
    <property type="evidence" value="ECO:0007669"/>
    <property type="project" value="TreeGrafter"/>
</dbReference>
<name>A0A0Y9VNC3_PLABE</name>
<dbReference type="GO" id="GO:0004386">
    <property type="term" value="F:helicase activity"/>
    <property type="evidence" value="ECO:0007669"/>
    <property type="project" value="UniProtKB-KW"/>
</dbReference>
<organism evidence="5 10">
    <name type="scientific">Plasmodium berghei</name>
    <dbReference type="NCBI Taxonomy" id="5821"/>
    <lineage>
        <taxon>Eukaryota</taxon>
        <taxon>Sar</taxon>
        <taxon>Alveolata</taxon>
        <taxon>Apicomplexa</taxon>
        <taxon>Aconoidasida</taxon>
        <taxon>Haemosporida</taxon>
        <taxon>Plasmodiidae</taxon>
        <taxon>Plasmodium</taxon>
        <taxon>Plasmodium (Vinckeia)</taxon>
    </lineage>
</organism>
<evidence type="ECO:0000259" key="4">
    <source>
        <dbReference type="PROSITE" id="PS51194"/>
    </source>
</evidence>
<evidence type="ECO:0000313" key="9">
    <source>
        <dbReference type="EMBL" id="SCO60336.1"/>
    </source>
</evidence>
<dbReference type="Pfam" id="PF21010">
    <property type="entry name" value="HA2_C"/>
    <property type="match status" value="1"/>
</dbReference>
<dbReference type="PANTHER" id="PTHR18934:SF85">
    <property type="entry name" value="ATP-DEPENDENT RNA HELICASE DHX8"/>
    <property type="match status" value="1"/>
</dbReference>
<dbReference type="Proteomes" id="UP000516480">
    <property type="component" value="Chromosome 7"/>
</dbReference>
<proteinExistence type="predicted"/>
<dbReference type="InterPro" id="IPR007502">
    <property type="entry name" value="Helicase-assoc_dom"/>
</dbReference>
<dbReference type="Proteomes" id="UP000219974">
    <property type="component" value="Chromosome 7"/>
</dbReference>
<dbReference type="InterPro" id="IPR001650">
    <property type="entry name" value="Helicase_C-like"/>
</dbReference>
<dbReference type="InterPro" id="IPR011545">
    <property type="entry name" value="DEAD/DEAH_box_helicase_dom"/>
</dbReference>
<dbReference type="SMART" id="SM00490">
    <property type="entry name" value="HELICc"/>
    <property type="match status" value="1"/>
</dbReference>
<gene>
    <name evidence="5" type="ORF">PBK173_000128900</name>
    <name evidence="7" type="ORF">PBNK65E_000122300</name>
    <name evidence="6" type="ORF">PBNK65NY_000121600</name>
    <name evidence="9" type="ORF">PBSP11A_000121800</name>
    <name evidence="8" type="ORF">PBSP11RLL_000121500</name>
</gene>
<keyword evidence="5" id="KW-0347">Helicase</keyword>
<dbReference type="InterPro" id="IPR011709">
    <property type="entry name" value="DEAD-box_helicase_OB_fold"/>
</dbReference>
<dbReference type="InterPro" id="IPR014001">
    <property type="entry name" value="Helicase_ATP-bd"/>
</dbReference>
<feature type="domain" description="Helicase C-terminal" evidence="4">
    <location>
        <begin position="273"/>
        <end position="497"/>
    </location>
</feature>
<dbReference type="EMBL" id="LT608143">
    <property type="protein sequence ID" value="SCM20302.1"/>
    <property type="molecule type" value="Genomic_DNA"/>
</dbReference>
<dbReference type="EMBL" id="LT608271">
    <property type="protein sequence ID" value="SCO59301.1"/>
    <property type="molecule type" value="Genomic_DNA"/>
</dbReference>
<evidence type="ECO:0000313" key="11">
    <source>
        <dbReference type="Proteomes" id="UP000219860"/>
    </source>
</evidence>
<evidence type="ECO:0000256" key="2">
    <source>
        <dbReference type="ARBA" id="ARBA00022840"/>
    </source>
</evidence>
<evidence type="ECO:0000256" key="1">
    <source>
        <dbReference type="ARBA" id="ARBA00022741"/>
    </source>
</evidence>
<dbReference type="CDD" id="cd17917">
    <property type="entry name" value="DEXHc_RHA-like"/>
    <property type="match status" value="1"/>
</dbReference>
<keyword evidence="2" id="KW-0067">ATP-binding</keyword>
<evidence type="ECO:0000313" key="6">
    <source>
        <dbReference type="EMBL" id="SCM20302.1"/>
    </source>
</evidence>
<evidence type="ECO:0000313" key="10">
    <source>
        <dbReference type="Proteomes" id="UP000069549"/>
    </source>
</evidence>
<dbReference type="VEuPathDB" id="PlasmoDB:PBANKA_0709500"/>
<dbReference type="GO" id="GO:0000390">
    <property type="term" value="P:spliceosomal complex disassembly"/>
    <property type="evidence" value="ECO:0007669"/>
    <property type="project" value="TreeGrafter"/>
</dbReference>
<evidence type="ECO:0000313" key="8">
    <source>
        <dbReference type="EMBL" id="SCO59301.1"/>
    </source>
</evidence>
<evidence type="ECO:0000259" key="3">
    <source>
        <dbReference type="PROSITE" id="PS51192"/>
    </source>
</evidence>
<sequence>MKDLPILRYKNEIKEKLKNNNLIVIKGETGCGKTTQVPQIINELYFDKKENDDKDEKSNQNYSKKILVSLPRRVATITVAERVSKEMKRGNVGEYVGYSIRFKNVCSKKTKIKFVTDGILIREIMGDPLLKNYKFIILDEIHERSIRTDVLLGYTKILLEKRKNLKIILMSATFDINIFNSFLGNPPIISIPHKIHKISIFYPKNVIEDYLLSIVCTILQIHFENSYTKKNMNSSEYYEHDDLKNADQELCDHANISKNINNFNTQTSDFANECDENYNNIIGDILVFLPGQEEIEMVNIMLKEKLKIIYKGILLKKLINDKKNTNINDDEDIITKFNYAMGSLHENPIDDISFHFGDIEIIPDKIYTMKILQLYSSLPNKKQKMIFDPVSPNTRKVILSTNIAETSVTIPNIKYVIDSGKAKVKFFDEKKGCSILKITKISKDSAIQRSGRAGREGPGKVYRIYTKEEYENMKSFLIPEIFRSDLTQIYLELKAMNIKNPLNFNFPENPKKEFFIHSAKMLFKIKAIDVNNNLTELGKQLSLLPISPIYGNMLLASVSFNCIDEMATLIALLNCDSIFLNFNFYDENDGVDTNLTTTASKNEDNDELKISDKNKIISISRKKLIHPDGDHLTIIHAFYLWEQEITNSEKKQFCNMYGLNNEVLINVQKIKKQLLEILSNKMGIKINKKLHMHKWDNIMMSLCKSCYFNVAKHISNSSLFMNLVTKTKLRIHPSSTLFNSFNKPSFIFYSDVVQTKKLYARVVTKVNPEWLIKYVPNNFQISKD</sequence>
<evidence type="ECO:0000313" key="14">
    <source>
        <dbReference type="Proteomes" id="UP000516480"/>
    </source>
</evidence>
<dbReference type="Proteomes" id="UP000219860">
    <property type="component" value="Chromosome 7"/>
</dbReference>
<dbReference type="SUPFAM" id="SSF52540">
    <property type="entry name" value="P-loop containing nucleoside triphosphate hydrolases"/>
    <property type="match status" value="1"/>
</dbReference>